<dbReference type="GO" id="GO:0000479">
    <property type="term" value="P:endonucleolytic cleavage of tricistronic rRNA transcript (SSU-rRNA, 5.8S rRNA, LSU-rRNA)"/>
    <property type="evidence" value="ECO:0007669"/>
    <property type="project" value="TreeGrafter"/>
</dbReference>
<evidence type="ECO:0000313" key="2">
    <source>
        <dbReference type="EMBL" id="CAA7015885.1"/>
    </source>
</evidence>
<dbReference type="PANTHER" id="PTHR11096">
    <property type="entry name" value="RNA 3' TERMINAL PHOSPHATE CYCLASE"/>
    <property type="match status" value="1"/>
</dbReference>
<dbReference type="AlphaFoldDB" id="A0A6D2HMV5"/>
<dbReference type="GO" id="GO:0005730">
    <property type="term" value="C:nucleolus"/>
    <property type="evidence" value="ECO:0007669"/>
    <property type="project" value="TreeGrafter"/>
</dbReference>
<dbReference type="PANTHER" id="PTHR11096:SF1">
    <property type="entry name" value="RNA 3'-TERMINAL PHOSPHATE CYCLASE-LIKE PROTEIN"/>
    <property type="match status" value="1"/>
</dbReference>
<gene>
    <name evidence="2" type="ORF">MERR_LOCUS3120</name>
</gene>
<dbReference type="Proteomes" id="UP000467841">
    <property type="component" value="Unassembled WGS sequence"/>
</dbReference>
<comment type="caution">
    <text evidence="2">The sequence shown here is derived from an EMBL/GenBank/DDBJ whole genome shotgun (WGS) entry which is preliminary data.</text>
</comment>
<evidence type="ECO:0000256" key="1">
    <source>
        <dbReference type="SAM" id="MobiDB-lite"/>
    </source>
</evidence>
<feature type="region of interest" description="Disordered" evidence="1">
    <location>
        <begin position="63"/>
        <end position="86"/>
    </location>
</feature>
<sequence>MEDFQSPRVRSYTSYEGDWNLQLVDPADLKPVRGIYVVRESKRNYSPMTSDLWRKISYKDLPVRPRRSSSHSSSLKGFTNDPRDPSVDTVRSLKRFGFPEGLDHNGGGEVLLTVANVQTLNGVRWVDEGMVKRIHVVSLSLEKCLPTLNIS</sequence>
<proteinExistence type="predicted"/>
<organism evidence="2 3">
    <name type="scientific">Microthlaspi erraticum</name>
    <dbReference type="NCBI Taxonomy" id="1685480"/>
    <lineage>
        <taxon>Eukaryota</taxon>
        <taxon>Viridiplantae</taxon>
        <taxon>Streptophyta</taxon>
        <taxon>Embryophyta</taxon>
        <taxon>Tracheophyta</taxon>
        <taxon>Spermatophyta</taxon>
        <taxon>Magnoliopsida</taxon>
        <taxon>eudicotyledons</taxon>
        <taxon>Gunneridae</taxon>
        <taxon>Pentapetalae</taxon>
        <taxon>rosids</taxon>
        <taxon>malvids</taxon>
        <taxon>Brassicales</taxon>
        <taxon>Brassicaceae</taxon>
        <taxon>Coluteocarpeae</taxon>
        <taxon>Microthlaspi</taxon>
    </lineage>
</organism>
<dbReference type="SUPFAM" id="SSF55205">
    <property type="entry name" value="EPT/RTPC-like"/>
    <property type="match status" value="1"/>
</dbReference>
<dbReference type="InterPro" id="IPR000228">
    <property type="entry name" value="RNA3'_term_phos_cyc"/>
</dbReference>
<dbReference type="EMBL" id="CACVBM020000210">
    <property type="protein sequence ID" value="CAA7015885.1"/>
    <property type="molecule type" value="Genomic_DNA"/>
</dbReference>
<reference evidence="2" key="1">
    <citation type="submission" date="2020-01" db="EMBL/GenBank/DDBJ databases">
        <authorList>
            <person name="Mishra B."/>
        </authorList>
    </citation>
    <scope>NUCLEOTIDE SEQUENCE [LARGE SCALE GENOMIC DNA]</scope>
</reference>
<dbReference type="InterPro" id="IPR013792">
    <property type="entry name" value="RNA3'P_cycl/enolpyr_Trfase_a/b"/>
</dbReference>
<dbReference type="OrthoDB" id="660385at2759"/>
<keyword evidence="3" id="KW-1185">Reference proteome</keyword>
<evidence type="ECO:0000313" key="3">
    <source>
        <dbReference type="Proteomes" id="UP000467841"/>
    </source>
</evidence>
<dbReference type="GO" id="GO:0004521">
    <property type="term" value="F:RNA endonuclease activity"/>
    <property type="evidence" value="ECO:0007669"/>
    <property type="project" value="TreeGrafter"/>
</dbReference>
<accession>A0A6D2HMV5</accession>
<name>A0A6D2HMV5_9BRAS</name>
<protein>
    <submittedName>
        <fullName evidence="2">Uncharacterized protein</fullName>
    </submittedName>
</protein>